<name>A0A2V2A113_PSYIM</name>
<evidence type="ECO:0000313" key="2">
    <source>
        <dbReference type="Proteomes" id="UP000245655"/>
    </source>
</evidence>
<dbReference type="Gene3D" id="3.30.450.30">
    <property type="entry name" value="Dynein light chain 2a, cytoplasmic"/>
    <property type="match status" value="1"/>
</dbReference>
<sequence>MPDMTMLKEKLDEKSPAKIALLSHMKALCDANREVILVSLCTTDGFPISCFSISELSNQTDKFAAMSSTLSALSDSSVSQMKQGKCDITIVEATAGNMLFVKTDYIGKPCVLTVVAQNKMALAEARYKTKKLIGVISAITE</sequence>
<proteinExistence type="predicted"/>
<dbReference type="Proteomes" id="UP000245655">
    <property type="component" value="Unassembled WGS sequence"/>
</dbReference>
<accession>A0A2V2A113</accession>
<dbReference type="EMBL" id="QGGM01000011">
    <property type="protein sequence ID" value="PWK09521.1"/>
    <property type="molecule type" value="Genomic_DNA"/>
</dbReference>
<evidence type="ECO:0000313" key="1">
    <source>
        <dbReference type="EMBL" id="PWK09521.1"/>
    </source>
</evidence>
<dbReference type="AlphaFoldDB" id="A0A2V2A113"/>
<reference evidence="1 2" key="1">
    <citation type="submission" date="2018-05" db="EMBL/GenBank/DDBJ databases">
        <title>Genomic Encyclopedia of Type Strains, Phase IV (KMG-IV): sequencing the most valuable type-strain genomes for metagenomic binning, comparative biology and taxonomic classification.</title>
        <authorList>
            <person name="Goeker M."/>
        </authorList>
    </citation>
    <scope>NUCLEOTIDE SEQUENCE [LARGE SCALE GENOMIC DNA]</scope>
    <source>
        <strain evidence="1 2">DSM 7229</strain>
    </source>
</reference>
<gene>
    <name evidence="1" type="ORF">C8D84_11156</name>
</gene>
<keyword evidence="2" id="KW-1185">Reference proteome</keyword>
<comment type="caution">
    <text evidence="1">The sequence shown here is derived from an EMBL/GenBank/DDBJ whole genome shotgun (WGS) entry which is preliminary data.</text>
</comment>
<dbReference type="SUPFAM" id="SSF103196">
    <property type="entry name" value="Roadblock/LC7 domain"/>
    <property type="match status" value="1"/>
</dbReference>
<organism evidence="1 2">
    <name type="scientific">Psychrobacter immobilis</name>
    <dbReference type="NCBI Taxonomy" id="498"/>
    <lineage>
        <taxon>Bacteria</taxon>
        <taxon>Pseudomonadati</taxon>
        <taxon>Pseudomonadota</taxon>
        <taxon>Gammaproteobacteria</taxon>
        <taxon>Moraxellales</taxon>
        <taxon>Moraxellaceae</taxon>
        <taxon>Psychrobacter</taxon>
    </lineage>
</organism>
<protein>
    <submittedName>
        <fullName evidence="1">Putative regulator of Ras-like GTPase activity (Roadblock/LC7/MglB family)</fullName>
    </submittedName>
</protein>